<evidence type="ECO:0000256" key="1">
    <source>
        <dbReference type="NCBIfam" id="TIGR02113"/>
    </source>
</evidence>
<dbReference type="KEGG" id="stl:stu0789"/>
<sequence>MLKPYMKGYAMTKRIILAVSGSISAYKSADLTSKLKKKGYDIHVIMTESAQSFITPLTLQALSKNPVHSDVMEEKLAERINHIDLAKKTDLFIVAPASANTIAKLAHGMADNMLTATALALPSTTPKLIAPAMNTKMYENPLTKKNLKILQEVGYQEILPKSGLLACGDTGRGALADISVIIESIDNALTK</sequence>
<dbReference type="EMBL" id="CP000023">
    <property type="protein sequence ID" value="AAV60468.1"/>
    <property type="molecule type" value="Genomic_DNA"/>
</dbReference>
<evidence type="ECO:0000259" key="2">
    <source>
        <dbReference type="Pfam" id="PF02441"/>
    </source>
</evidence>
<dbReference type="GO" id="GO:0015937">
    <property type="term" value="P:coenzyme A biosynthetic process"/>
    <property type="evidence" value="ECO:0007669"/>
    <property type="project" value="UniProtKB-UniRule"/>
</dbReference>
<organism evidence="3 4">
    <name type="scientific">Streptococcus thermophilus (strain ATCC BAA-250 / LMG 18311)</name>
    <dbReference type="NCBI Taxonomy" id="264199"/>
    <lineage>
        <taxon>Bacteria</taxon>
        <taxon>Bacillati</taxon>
        <taxon>Bacillota</taxon>
        <taxon>Bacilli</taxon>
        <taxon>Lactobacillales</taxon>
        <taxon>Streptococcaceae</taxon>
        <taxon>Streptococcus</taxon>
    </lineage>
</organism>
<dbReference type="STRING" id="264199.stu0789"/>
<dbReference type="HOGENOM" id="CLU_033319_2_0_9"/>
<accession>Q5M4U4</accession>
<feature type="domain" description="Flavoprotein" evidence="2">
    <location>
        <begin position="13"/>
        <end position="186"/>
    </location>
</feature>
<keyword evidence="4" id="KW-1185">Reference proteome</keyword>
<dbReference type="NCBIfam" id="TIGR02113">
    <property type="entry name" value="coaC_strep"/>
    <property type="match status" value="1"/>
</dbReference>
<dbReference type="GO" id="GO:0071513">
    <property type="term" value="C:phosphopantothenoylcysteine decarboxylase complex"/>
    <property type="evidence" value="ECO:0007669"/>
    <property type="project" value="TreeGrafter"/>
</dbReference>
<dbReference type="Gene3D" id="3.40.50.1950">
    <property type="entry name" value="Flavin prenyltransferase-like"/>
    <property type="match status" value="1"/>
</dbReference>
<dbReference type="GO" id="GO:0010181">
    <property type="term" value="F:FMN binding"/>
    <property type="evidence" value="ECO:0007669"/>
    <property type="project" value="TreeGrafter"/>
</dbReference>
<dbReference type="AlphaFoldDB" id="Q5M4U4"/>
<dbReference type="Pfam" id="PF02441">
    <property type="entry name" value="Flavoprotein"/>
    <property type="match status" value="1"/>
</dbReference>
<dbReference type="InterPro" id="IPR003382">
    <property type="entry name" value="Flavoprotein"/>
</dbReference>
<dbReference type="GO" id="GO:0004633">
    <property type="term" value="F:phosphopantothenoylcysteine decarboxylase activity"/>
    <property type="evidence" value="ECO:0007669"/>
    <property type="project" value="UniProtKB-UniRule"/>
</dbReference>
<dbReference type="InterPro" id="IPR036551">
    <property type="entry name" value="Flavin_trans-like"/>
</dbReference>
<dbReference type="PANTHER" id="PTHR14359">
    <property type="entry name" value="HOMO-OLIGOMERIC FLAVIN CONTAINING CYS DECARBOXYLASE FAMILY"/>
    <property type="match status" value="1"/>
</dbReference>
<dbReference type="Proteomes" id="UP000001170">
    <property type="component" value="Chromosome"/>
</dbReference>
<dbReference type="SUPFAM" id="SSF52507">
    <property type="entry name" value="Homo-oligomeric flavin-containing Cys decarboxylases, HFCD"/>
    <property type="match status" value="1"/>
</dbReference>
<proteinExistence type="predicted"/>
<evidence type="ECO:0000313" key="4">
    <source>
        <dbReference type="Proteomes" id="UP000001170"/>
    </source>
</evidence>
<dbReference type="EC" id="4.1.1.36" evidence="1"/>
<protein>
    <recommendedName>
        <fullName evidence="1">Phosphopantothenoylcysteine decarboxylase</fullName>
        <ecNumber evidence="1">4.1.1.36</ecNumber>
    </recommendedName>
</protein>
<reference evidence="3 4" key="1">
    <citation type="journal article" date="2004" name="Nat. Biotechnol.">
        <title>Complete sequence and comparative genome analysis of the dairy bacterium Streptococcus thermophilus.</title>
        <authorList>
            <person name="Bolotin A."/>
            <person name="Quinquis B."/>
            <person name="Renault P."/>
            <person name="Sorokin A."/>
            <person name="Ehrlich S.D."/>
            <person name="Kulakauskas S."/>
            <person name="Lapidus A."/>
            <person name="Goltsman E."/>
            <person name="Mazur M."/>
            <person name="Pusch G.D."/>
            <person name="Fonstein M."/>
            <person name="Overbeek R."/>
            <person name="Kyprides N."/>
            <person name="Purnelle B."/>
            <person name="Prozzi D."/>
            <person name="Ngui K."/>
            <person name="Masuy D."/>
            <person name="Hancy F."/>
            <person name="Burteau S."/>
            <person name="Boutry M."/>
            <person name="Delcour J."/>
            <person name="Goffeau A."/>
            <person name="Hols P."/>
        </authorList>
    </citation>
    <scope>NUCLEOTIDE SEQUENCE [LARGE SCALE GENOMIC DNA]</scope>
    <source>
        <strain evidence="4">ATCC BAA-250 / LMG 18311</strain>
    </source>
</reference>
<dbReference type="eggNOG" id="COG0452">
    <property type="taxonomic scope" value="Bacteria"/>
</dbReference>
<name>Q5M4U4_STRT2</name>
<dbReference type="PANTHER" id="PTHR14359:SF6">
    <property type="entry name" value="PHOSPHOPANTOTHENOYLCYSTEINE DECARBOXYLASE"/>
    <property type="match status" value="1"/>
</dbReference>
<dbReference type="InterPro" id="IPR011847">
    <property type="entry name" value="CoaC_strep"/>
</dbReference>
<evidence type="ECO:0000313" key="3">
    <source>
        <dbReference type="EMBL" id="AAV60468.1"/>
    </source>
</evidence>
<gene>
    <name evidence="3" type="primary">dfp1</name>
    <name evidence="3" type="ordered locus">stu0789</name>
</gene>